<dbReference type="EMBL" id="JABBJH010000001">
    <property type="protein sequence ID" value="NMK37989.1"/>
    <property type="molecule type" value="Genomic_DNA"/>
</dbReference>
<keyword evidence="3" id="KW-1003">Cell membrane</keyword>
<feature type="transmembrane region" description="Helical" evidence="7">
    <location>
        <begin position="327"/>
        <end position="347"/>
    </location>
</feature>
<protein>
    <submittedName>
        <fullName evidence="9">MFS transporter</fullName>
    </submittedName>
</protein>
<dbReference type="PRINTS" id="PR01036">
    <property type="entry name" value="TCRTETB"/>
</dbReference>
<dbReference type="PANTHER" id="PTHR42718">
    <property type="entry name" value="MAJOR FACILITATOR SUPERFAMILY MULTIDRUG TRANSPORTER MFSC"/>
    <property type="match status" value="1"/>
</dbReference>
<gene>
    <name evidence="9" type="ORF">HG933_00970</name>
</gene>
<feature type="transmembrane region" description="Helical" evidence="7">
    <location>
        <begin position="197"/>
        <end position="217"/>
    </location>
</feature>
<keyword evidence="6 7" id="KW-0472">Membrane</keyword>
<feature type="domain" description="Major facilitator superfamily (MFS) profile" evidence="8">
    <location>
        <begin position="11"/>
        <end position="452"/>
    </location>
</feature>
<evidence type="ECO:0000259" key="8">
    <source>
        <dbReference type="PROSITE" id="PS50850"/>
    </source>
</evidence>
<dbReference type="PANTHER" id="PTHR42718:SF46">
    <property type="entry name" value="BLR6921 PROTEIN"/>
    <property type="match status" value="1"/>
</dbReference>
<feature type="transmembrane region" description="Helical" evidence="7">
    <location>
        <begin position="262"/>
        <end position="288"/>
    </location>
</feature>
<feature type="transmembrane region" description="Helical" evidence="7">
    <location>
        <begin position="45"/>
        <end position="65"/>
    </location>
</feature>
<evidence type="ECO:0000313" key="9">
    <source>
        <dbReference type="EMBL" id="NMK37989.1"/>
    </source>
</evidence>
<feature type="transmembrane region" description="Helical" evidence="7">
    <location>
        <begin position="429"/>
        <end position="449"/>
    </location>
</feature>
<feature type="transmembrane region" description="Helical" evidence="7">
    <location>
        <begin position="12"/>
        <end position="33"/>
    </location>
</feature>
<dbReference type="SUPFAM" id="SSF103473">
    <property type="entry name" value="MFS general substrate transporter"/>
    <property type="match status" value="1"/>
</dbReference>
<evidence type="ECO:0000256" key="3">
    <source>
        <dbReference type="ARBA" id="ARBA00022475"/>
    </source>
</evidence>
<evidence type="ECO:0000313" key="10">
    <source>
        <dbReference type="Proteomes" id="UP000536773"/>
    </source>
</evidence>
<dbReference type="Pfam" id="PF07690">
    <property type="entry name" value="MFS_1"/>
    <property type="match status" value="2"/>
</dbReference>
<dbReference type="InterPro" id="IPR036259">
    <property type="entry name" value="MFS_trans_sf"/>
</dbReference>
<dbReference type="Proteomes" id="UP000536773">
    <property type="component" value="Unassembled WGS sequence"/>
</dbReference>
<evidence type="ECO:0000256" key="2">
    <source>
        <dbReference type="ARBA" id="ARBA00022448"/>
    </source>
</evidence>
<dbReference type="Gene3D" id="1.20.1720.10">
    <property type="entry name" value="Multidrug resistance protein D"/>
    <property type="match status" value="1"/>
</dbReference>
<feature type="transmembrane region" description="Helical" evidence="7">
    <location>
        <begin position="353"/>
        <end position="372"/>
    </location>
</feature>
<feature type="transmembrane region" description="Helical" evidence="7">
    <location>
        <begin position="102"/>
        <end position="126"/>
    </location>
</feature>
<evidence type="ECO:0000256" key="5">
    <source>
        <dbReference type="ARBA" id="ARBA00022989"/>
    </source>
</evidence>
<dbReference type="GO" id="GO:0022857">
    <property type="term" value="F:transmembrane transporter activity"/>
    <property type="evidence" value="ECO:0007669"/>
    <property type="project" value="InterPro"/>
</dbReference>
<dbReference type="GO" id="GO:0005886">
    <property type="term" value="C:plasma membrane"/>
    <property type="evidence" value="ECO:0007669"/>
    <property type="project" value="UniProtKB-SubCell"/>
</dbReference>
<keyword evidence="4 7" id="KW-0812">Transmembrane</keyword>
<evidence type="ECO:0000256" key="7">
    <source>
        <dbReference type="SAM" id="Phobius"/>
    </source>
</evidence>
<sequence length="452" mass="48682">MQRFLSYENTILAVVMMVSFINPFTSSALTTALPGIGTAYGATDAQLSWVIELFLISSTVTIMPISKIADRIGKRHVFLFGVSLFCVSSLAVYFVTSLYGLFLLRILQGLGSASIFATSMAIVSLVTPPERRGRAMGFTIAAVYCGLSFGPVLGGFFSYYLGWKTIFYFIAIICAVAWLIALYSMKKEEWIVNAHGSLDLFGSLLYALAMIAIMVSLSEVTSLFYAKYLLAAGFILFLVFLYGEWHRKSPVLPVRIFADNRVFSCSSLAAMLNYCATFGISFLLSIYLQRITGLNARDTGLVLLLQPVLMALLSPVTGALSDRINPAVLASSGMILITFGLSCLAINVSLSSFWLIALALVIIGIGFALFTAPNNNAIMGSVAPKYYGAASSVVSTVRLIGQVLSVAIITLILSQSVAAATSTWLAQHIQQAFIVFTVLCAIGIIPSAARSK</sequence>
<feature type="transmembrane region" description="Helical" evidence="7">
    <location>
        <begin position="77"/>
        <end position="96"/>
    </location>
</feature>
<name>A0A848EPR7_MEGEL</name>
<feature type="transmembrane region" description="Helical" evidence="7">
    <location>
        <begin position="138"/>
        <end position="160"/>
    </location>
</feature>
<evidence type="ECO:0000256" key="1">
    <source>
        <dbReference type="ARBA" id="ARBA00004651"/>
    </source>
</evidence>
<accession>A0A848EPR7</accession>
<dbReference type="CDD" id="cd17321">
    <property type="entry name" value="MFS_MMR_MDR_like"/>
    <property type="match status" value="1"/>
</dbReference>
<comment type="subcellular location">
    <subcellularLocation>
        <location evidence="1">Cell membrane</location>
        <topology evidence="1">Multi-pass membrane protein</topology>
    </subcellularLocation>
</comment>
<keyword evidence="2" id="KW-0813">Transport</keyword>
<dbReference type="InterPro" id="IPR011701">
    <property type="entry name" value="MFS"/>
</dbReference>
<comment type="caution">
    <text evidence="9">The sequence shown here is derived from an EMBL/GenBank/DDBJ whole genome shotgun (WGS) entry which is preliminary data.</text>
</comment>
<feature type="transmembrane region" description="Helical" evidence="7">
    <location>
        <begin position="223"/>
        <end position="242"/>
    </location>
</feature>
<organism evidence="9 10">
    <name type="scientific">Megasphaera elsdenii</name>
    <dbReference type="NCBI Taxonomy" id="907"/>
    <lineage>
        <taxon>Bacteria</taxon>
        <taxon>Bacillati</taxon>
        <taxon>Bacillota</taxon>
        <taxon>Negativicutes</taxon>
        <taxon>Veillonellales</taxon>
        <taxon>Veillonellaceae</taxon>
        <taxon>Megasphaera</taxon>
    </lineage>
</organism>
<dbReference type="RefSeq" id="WP_169012963.1">
    <property type="nucleotide sequence ID" value="NZ_JABBJH010000001.1"/>
</dbReference>
<keyword evidence="5 7" id="KW-1133">Transmembrane helix</keyword>
<evidence type="ECO:0000256" key="4">
    <source>
        <dbReference type="ARBA" id="ARBA00022692"/>
    </source>
</evidence>
<evidence type="ECO:0000256" key="6">
    <source>
        <dbReference type="ARBA" id="ARBA00023136"/>
    </source>
</evidence>
<dbReference type="InterPro" id="IPR020846">
    <property type="entry name" value="MFS_dom"/>
</dbReference>
<dbReference type="AlphaFoldDB" id="A0A848EPR7"/>
<dbReference type="Gene3D" id="1.20.1250.20">
    <property type="entry name" value="MFS general substrate transporter like domains"/>
    <property type="match status" value="1"/>
</dbReference>
<proteinExistence type="predicted"/>
<reference evidence="9 10" key="1">
    <citation type="submission" date="2020-04" db="EMBL/GenBank/DDBJ databases">
        <authorList>
            <person name="Hitch T.C.A."/>
            <person name="Wylensek D."/>
            <person name="Clavel T."/>
        </authorList>
    </citation>
    <scope>NUCLEOTIDE SEQUENCE [LARGE SCALE GENOMIC DNA]</scope>
    <source>
        <strain evidence="9 10">WCA-386-APC-2A</strain>
    </source>
</reference>
<feature type="transmembrane region" description="Helical" evidence="7">
    <location>
        <begin position="300"/>
        <end position="320"/>
    </location>
</feature>
<feature type="transmembrane region" description="Helical" evidence="7">
    <location>
        <begin position="393"/>
        <end position="417"/>
    </location>
</feature>
<dbReference type="PROSITE" id="PS50850">
    <property type="entry name" value="MFS"/>
    <property type="match status" value="1"/>
</dbReference>
<feature type="transmembrane region" description="Helical" evidence="7">
    <location>
        <begin position="166"/>
        <end position="185"/>
    </location>
</feature>